<dbReference type="Proteomes" id="UP000007058">
    <property type="component" value="Chromosome"/>
</dbReference>
<dbReference type="HOGENOM" id="CLU_1076898_0_0_5"/>
<sequence>MKRLGVGALLGVLFQVVSAGAWAGIPKSEVVAYSSSLGLEATGFDPGGGWCREDVSIIVAGKDPAAFAADTFKTFMASVGQKALKVLCPQAQSATFTYGVVGSGIEHTFRGLGEGRMRAANDWVVTIDAAISQTVKPSPPEPVAATAVKEIRKCSEEAYSENPKLFACGGKYDLDVGYSSSYRGRVRLIFCDDGQGPWQREIIQGNDQWNLPISKIGPGMLEFTVVDLWPIPRTRGVAVDEAAQRACAIEKAFAPKTQ</sequence>
<dbReference type="AlphaFoldDB" id="Q2W6K1"/>
<dbReference type="OrthoDB" id="7282188at2"/>
<evidence type="ECO:0000313" key="2">
    <source>
        <dbReference type="Proteomes" id="UP000007058"/>
    </source>
</evidence>
<organism evidence="1 2">
    <name type="scientific">Paramagnetospirillum magneticum (strain ATCC 700264 / AMB-1)</name>
    <name type="common">Magnetospirillum magneticum</name>
    <dbReference type="NCBI Taxonomy" id="342108"/>
    <lineage>
        <taxon>Bacteria</taxon>
        <taxon>Pseudomonadati</taxon>
        <taxon>Pseudomonadota</taxon>
        <taxon>Alphaproteobacteria</taxon>
        <taxon>Rhodospirillales</taxon>
        <taxon>Magnetospirillaceae</taxon>
        <taxon>Paramagnetospirillum</taxon>
    </lineage>
</organism>
<dbReference type="RefSeq" id="WP_011384128.1">
    <property type="nucleotide sequence ID" value="NC_007626.1"/>
</dbReference>
<proteinExistence type="predicted"/>
<dbReference type="KEGG" id="mag:amb1720"/>
<evidence type="ECO:0000313" key="1">
    <source>
        <dbReference type="EMBL" id="BAE50524.1"/>
    </source>
</evidence>
<gene>
    <name evidence="1" type="ordered locus">amb1720</name>
</gene>
<reference evidence="1 2" key="1">
    <citation type="journal article" date="2005" name="DNA Res.">
        <title>Complete genome sequence of the facultative anaerobic magnetotactic bacterium Magnetospirillum sp. strain AMB-1.</title>
        <authorList>
            <person name="Matsunaga T."/>
            <person name="Okamura Y."/>
            <person name="Fukuda Y."/>
            <person name="Wahyudi A.T."/>
            <person name="Murase Y."/>
            <person name="Takeyama H."/>
        </authorList>
    </citation>
    <scope>NUCLEOTIDE SEQUENCE [LARGE SCALE GENOMIC DNA]</scope>
    <source>
        <strain evidence="2">ATCC 700264 / AMB-1</strain>
    </source>
</reference>
<dbReference type="EMBL" id="AP007255">
    <property type="protein sequence ID" value="BAE50524.1"/>
    <property type="molecule type" value="Genomic_DNA"/>
</dbReference>
<keyword evidence="2" id="KW-1185">Reference proteome</keyword>
<protein>
    <submittedName>
        <fullName evidence="1">Uncharacterized protein</fullName>
    </submittedName>
</protein>
<accession>Q2W6K1</accession>
<name>Q2W6K1_PARM1</name>